<dbReference type="Proteomes" id="UP000886469">
    <property type="component" value="Unassembled WGS sequence"/>
</dbReference>
<protein>
    <submittedName>
        <fullName evidence="6">Universal stress protein</fullName>
    </submittedName>
</protein>
<feature type="compositionally biased region" description="Basic and acidic residues" evidence="4">
    <location>
        <begin position="45"/>
        <end position="54"/>
    </location>
</feature>
<dbReference type="Gene3D" id="3.40.50.620">
    <property type="entry name" value="HUPs"/>
    <property type="match status" value="1"/>
</dbReference>
<evidence type="ECO:0000256" key="3">
    <source>
        <dbReference type="ARBA" id="ARBA00022840"/>
    </source>
</evidence>
<evidence type="ECO:0000256" key="1">
    <source>
        <dbReference type="ARBA" id="ARBA00008791"/>
    </source>
</evidence>
<evidence type="ECO:0000256" key="4">
    <source>
        <dbReference type="SAM" id="MobiDB-lite"/>
    </source>
</evidence>
<dbReference type="InterPro" id="IPR006015">
    <property type="entry name" value="Universal_stress_UspA"/>
</dbReference>
<name>A0ABX1T8A5_9PROT</name>
<keyword evidence="3" id="KW-0067">ATP-binding</keyword>
<dbReference type="SUPFAM" id="SSF52402">
    <property type="entry name" value="Adenine nucleotide alpha hydrolases-like"/>
    <property type="match status" value="1"/>
</dbReference>
<sequence>MVEQRDAQKRRREQDELHRDAEHLRAVGSLHRQCLAADSQSQPLRIHESTERPAHYSPLSRKTTVVSLSPTLGTVKHFQVACWPVHRQLPRRTGSDSRKPPEEFAMRKVLVPVDGSAAAHHAVRHIIALTGTCPSIEVVLLNVQPEIDDWSVRRLLKKEEVEAMEECRGGDTLQQYREVLDAAGVRFTPLVEIGPAAEIIARVAREQGCDGIVMGSRGLGAVSSVLLGSVSSRVLEITDLPVTLLK</sequence>
<evidence type="ECO:0000259" key="5">
    <source>
        <dbReference type="Pfam" id="PF00582"/>
    </source>
</evidence>
<feature type="domain" description="UspA" evidence="5">
    <location>
        <begin position="106"/>
        <end position="246"/>
    </location>
</feature>
<evidence type="ECO:0000313" key="6">
    <source>
        <dbReference type="EMBL" id="NMQ05308.1"/>
    </source>
</evidence>
<dbReference type="PRINTS" id="PR01438">
    <property type="entry name" value="UNVRSLSTRESS"/>
</dbReference>
<evidence type="ECO:0000256" key="2">
    <source>
        <dbReference type="ARBA" id="ARBA00022741"/>
    </source>
</evidence>
<dbReference type="InterPro" id="IPR014729">
    <property type="entry name" value="Rossmann-like_a/b/a_fold"/>
</dbReference>
<proteinExistence type="inferred from homology"/>
<dbReference type="PANTHER" id="PTHR46268:SF27">
    <property type="entry name" value="UNIVERSAL STRESS PROTEIN RV2623"/>
    <property type="match status" value="1"/>
</dbReference>
<dbReference type="EMBL" id="SPMX01000018">
    <property type="protein sequence ID" value="NMQ05308.1"/>
    <property type="molecule type" value="Genomic_DNA"/>
</dbReference>
<dbReference type="CDD" id="cd00293">
    <property type="entry name" value="USP-like"/>
    <property type="match status" value="1"/>
</dbReference>
<evidence type="ECO:0000313" key="7">
    <source>
        <dbReference type="Proteomes" id="UP000886469"/>
    </source>
</evidence>
<dbReference type="PANTHER" id="PTHR46268">
    <property type="entry name" value="STRESS RESPONSE PROTEIN NHAX"/>
    <property type="match status" value="1"/>
</dbReference>
<organism evidence="6 7">
    <name type="scientific">Candidatus Accumulibacter contiguus</name>
    <dbReference type="NCBI Taxonomy" id="2954381"/>
    <lineage>
        <taxon>Bacteria</taxon>
        <taxon>Pseudomonadati</taxon>
        <taxon>Pseudomonadota</taxon>
        <taxon>Betaproteobacteria</taxon>
        <taxon>Candidatus Accumulibacter</taxon>
    </lineage>
</organism>
<comment type="similarity">
    <text evidence="1">Belongs to the universal stress protein A family.</text>
</comment>
<dbReference type="Pfam" id="PF00582">
    <property type="entry name" value="Usp"/>
    <property type="match status" value="1"/>
</dbReference>
<gene>
    <name evidence="6" type="ORF">E4Q08_08495</name>
</gene>
<reference evidence="6" key="1">
    <citation type="submission" date="2019-03" db="EMBL/GenBank/DDBJ databases">
        <title>Metabolic reconstructions from genomes of highly enriched 'Candidatus Accumulibacter' and 'Candidatus Competibacter' bioreactor populations.</title>
        <authorList>
            <person name="Annavajhala M.K."/>
            <person name="Welles L."/>
            <person name="Abbas B."/>
            <person name="Sorokin D."/>
            <person name="Park H."/>
            <person name="Van Loosdrecht M."/>
            <person name="Chandran K."/>
        </authorList>
    </citation>
    <scope>NUCLEOTIDE SEQUENCE</scope>
    <source>
        <strain evidence="6">SBR_L</strain>
    </source>
</reference>
<keyword evidence="7" id="KW-1185">Reference proteome</keyword>
<keyword evidence="2" id="KW-0547">Nucleotide-binding</keyword>
<accession>A0ABX1T8A5</accession>
<feature type="region of interest" description="Disordered" evidence="4">
    <location>
        <begin position="38"/>
        <end position="62"/>
    </location>
</feature>
<dbReference type="InterPro" id="IPR006016">
    <property type="entry name" value="UspA"/>
</dbReference>
<comment type="caution">
    <text evidence="6">The sequence shown here is derived from an EMBL/GenBank/DDBJ whole genome shotgun (WGS) entry which is preliminary data.</text>
</comment>